<feature type="compositionally biased region" description="Low complexity" evidence="1">
    <location>
        <begin position="183"/>
        <end position="202"/>
    </location>
</feature>
<evidence type="ECO:0000313" key="4">
    <source>
        <dbReference type="Proteomes" id="UP001324427"/>
    </source>
</evidence>
<accession>A0AAV9JV54</accession>
<dbReference type="Gene3D" id="1.10.1000.11">
    <property type="entry name" value="Arf Nucleotide-binding Site Opener,domain 2"/>
    <property type="match status" value="1"/>
</dbReference>
<feature type="compositionally biased region" description="Basic and acidic residues" evidence="1">
    <location>
        <begin position="663"/>
        <end position="672"/>
    </location>
</feature>
<feature type="region of interest" description="Disordered" evidence="1">
    <location>
        <begin position="1597"/>
        <end position="1629"/>
    </location>
</feature>
<dbReference type="InterPro" id="IPR000904">
    <property type="entry name" value="Sec7_dom"/>
</dbReference>
<dbReference type="Proteomes" id="UP001324427">
    <property type="component" value="Unassembled WGS sequence"/>
</dbReference>
<feature type="region of interest" description="Disordered" evidence="1">
    <location>
        <begin position="809"/>
        <end position="833"/>
    </location>
</feature>
<dbReference type="InterPro" id="IPR035999">
    <property type="entry name" value="Sec7_dom_sf"/>
</dbReference>
<feature type="compositionally biased region" description="Low complexity" evidence="1">
    <location>
        <begin position="648"/>
        <end position="662"/>
    </location>
</feature>
<feature type="compositionally biased region" description="Basic and acidic residues" evidence="1">
    <location>
        <begin position="69"/>
        <end position="93"/>
    </location>
</feature>
<dbReference type="Gene3D" id="2.30.29.30">
    <property type="entry name" value="Pleckstrin-homology domain (PH domain)/Phosphotyrosine-binding domain (PTB)"/>
    <property type="match status" value="1"/>
</dbReference>
<feature type="compositionally biased region" description="Polar residues" evidence="1">
    <location>
        <begin position="450"/>
        <end position="464"/>
    </location>
</feature>
<proteinExistence type="predicted"/>
<feature type="region of interest" description="Disordered" evidence="1">
    <location>
        <begin position="1"/>
        <end position="104"/>
    </location>
</feature>
<sequence length="1629" mass="176993">MDAGSSSASANPAHPPSNSSPAQQRSPPIHLDSVSERTSSRHALNRVYLDGVGSPPATPPSARRRPRKGKEPAHTSGTRRREQLRREDNDAQRHSHGLSWSSTTRDSVVDNLLLSLDNLSAQHLPGTDTVHDDDFDREQYRMPDMPQLPNFPTSRPSQRPRGHTYSSSLSSGYDGFGTVAVDSPSSKYSSSTKGRRSNSSSNFGITNSINGRVHPAKRMHVNRTSSDTQRHAGNGVHVKNASSDLDSVDYGYGAVLETNRLNWGGRRSFSMDQIYTEPSTVSSVLARGRPVPSVHSKFEADGDDAAPQPGIPAGPRTKQNPSATGPVYVNQASSKQIILRKINTQSDLRTASKPSPPIPQYIQDQASDFVRANSMRGTPTLPLPHERGAPAPSSGFRTARKDAPSLNRERPGFFKRVFGGSSRTPSGLSDRSDQQETMGYTDKAAPPVRSKSQASTETTTQARQPSRDNGPASYPPPALNKKPSSFFRRRKKSALDGAPPPLPVSAKSNLNPKVRAAEPSPSMSSLRKVMDPYLVKDAAGIPNGKIDALSRPTTNESTIEESDDPDMFHLGYTPPADASLGRRDPLRRSGSTKAKVSSEESPRLKLKMKKRKPDAVEQPSQQSLGERSFLLDDSRVASTATIGEHLISSPDQPEVSPVSEVPPHVDADKENQRPVSRASTGDRIIASKGTSPIEPSAEMRSFSAGTNVSIDPNDEGWMVMHRPSGEAFIRPDSNRSEHLFLQPTEAEDKRGESVEALLPVENSRNSSLSVSLSYPALLTGASFIAQSPGVPSVYHSATSLSLPSVQVDGKELARGSTDSATQRAPSPLTDTDAEYKDTGAEYKERARRIYEGDEEDVDKAEAASWLGENNTLSARTLQAYMHLFDFAGQNILSALRTLCGKLLLKGETQQFDRIITALSSRWCECNPSHGFKAQDVVHTICYSLILLNTDLHMADIGEKMSKSAYVKNTVPTIRRVVADAAPNAFDDTIKASVTASRLPLPWTDSNASPTSPTFSPPDTLGERTSFEAQRPNASKRLSIRPGMFRHESEGWAPDSAGGSASNALVSQTWTGPMRGWEFELETVLKSFFSSIRSEPLPLQGAPTADPPLFDRNLSVANLGGLKRSGSVVSKAPSDSMSYWSKPGLRTMTMNWQNRNNRSRPKLYPASTVASSRTSFEDGNSVWSPANSSNWSKNSFARTLTSASVTSLGYHMSPTASDYKHSIGFANALSQAIIREESAGVGTGDAESVSVPAGLLEDEAMALEGAPWAKEGLVKHKHHLETPDRKAKERSWNDCFAVISKGKLTLFAFNTSGKSQSMGRKALHKQNGGRAASVTGTKVGGGDWMENAEELDVFVLRQTIASTLPTPGYSKARPHVWALSLPSGAVHLFQVGTPEIAQEFMTCANYWSGRLSKEPLSGGVSNIEYGWSDQVINPALVERSESIGNAPPSSQHATRHMHSSSGSANMPRPSFQSSLRGSFDTGFGSAKTRTLGDKAQIAEWHPPSQSMMASQLMEVDQLRALTAYVGNVETELGKHNELKHAIDLAYSPRHANHNRSMTNWQRKSDYLLREIVKFRTYIESLSAAQESKVSFYARKAEQEAAKGAVSPVDSGRMKEDRDITPRAPPTQIYG</sequence>
<feature type="compositionally biased region" description="Polar residues" evidence="1">
    <location>
        <begin position="1458"/>
        <end position="1468"/>
    </location>
</feature>
<dbReference type="PANTHER" id="PTHR10663">
    <property type="entry name" value="GUANYL-NUCLEOTIDE EXCHANGE FACTOR"/>
    <property type="match status" value="1"/>
</dbReference>
<feature type="compositionally biased region" description="Low complexity" evidence="1">
    <location>
        <begin position="1008"/>
        <end position="1019"/>
    </location>
</feature>
<keyword evidence="4" id="KW-1185">Reference proteome</keyword>
<dbReference type="InterPro" id="IPR041681">
    <property type="entry name" value="PH_9"/>
</dbReference>
<organism evidence="3 4">
    <name type="scientific">Oleoguttula mirabilis</name>
    <dbReference type="NCBI Taxonomy" id="1507867"/>
    <lineage>
        <taxon>Eukaryota</taxon>
        <taxon>Fungi</taxon>
        <taxon>Dikarya</taxon>
        <taxon>Ascomycota</taxon>
        <taxon>Pezizomycotina</taxon>
        <taxon>Dothideomycetes</taxon>
        <taxon>Dothideomycetidae</taxon>
        <taxon>Mycosphaerellales</taxon>
        <taxon>Teratosphaeriaceae</taxon>
        <taxon>Oleoguttula</taxon>
    </lineage>
</organism>
<dbReference type="GO" id="GO:0032012">
    <property type="term" value="P:regulation of ARF protein signal transduction"/>
    <property type="evidence" value="ECO:0007669"/>
    <property type="project" value="InterPro"/>
</dbReference>
<feature type="domain" description="SEC7" evidence="2">
    <location>
        <begin position="828"/>
        <end position="996"/>
    </location>
</feature>
<dbReference type="Pfam" id="PF15410">
    <property type="entry name" value="PH_9"/>
    <property type="match status" value="1"/>
</dbReference>
<dbReference type="GO" id="GO:0005085">
    <property type="term" value="F:guanyl-nucleotide exchange factor activity"/>
    <property type="evidence" value="ECO:0007669"/>
    <property type="project" value="InterPro"/>
</dbReference>
<dbReference type="SMART" id="SM00222">
    <property type="entry name" value="Sec7"/>
    <property type="match status" value="1"/>
</dbReference>
<evidence type="ECO:0000259" key="2">
    <source>
        <dbReference type="PROSITE" id="PS50190"/>
    </source>
</evidence>
<feature type="compositionally biased region" description="Basic and acidic residues" evidence="1">
    <location>
        <begin position="399"/>
        <end position="412"/>
    </location>
</feature>
<feature type="region of interest" description="Disordered" evidence="1">
    <location>
        <begin position="374"/>
        <end position="629"/>
    </location>
</feature>
<dbReference type="SUPFAM" id="SSF50729">
    <property type="entry name" value="PH domain-like"/>
    <property type="match status" value="1"/>
</dbReference>
<dbReference type="CDD" id="cd00171">
    <property type="entry name" value="Sec7"/>
    <property type="match status" value="1"/>
</dbReference>
<feature type="region of interest" description="Disordered" evidence="1">
    <location>
        <begin position="1001"/>
        <end position="1031"/>
    </location>
</feature>
<gene>
    <name evidence="3" type="ORF">LTR36_007638</name>
</gene>
<feature type="compositionally biased region" description="Basic and acidic residues" evidence="1">
    <location>
        <begin position="1610"/>
        <end position="1619"/>
    </location>
</feature>
<dbReference type="Pfam" id="PF01369">
    <property type="entry name" value="Sec7"/>
    <property type="match status" value="1"/>
</dbReference>
<feature type="region of interest" description="Disordered" evidence="1">
    <location>
        <begin position="297"/>
        <end position="326"/>
    </location>
</feature>
<reference evidence="3 4" key="1">
    <citation type="submission" date="2021-11" db="EMBL/GenBank/DDBJ databases">
        <title>Black yeast isolated from Biological Soil Crust.</title>
        <authorList>
            <person name="Kurbessoian T."/>
        </authorList>
    </citation>
    <scope>NUCLEOTIDE SEQUENCE [LARGE SCALE GENOMIC DNA]</scope>
    <source>
        <strain evidence="3 4">CCFEE 5522</strain>
    </source>
</reference>
<protein>
    <recommendedName>
        <fullName evidence="2">SEC7 domain-containing protein</fullName>
    </recommendedName>
</protein>
<name>A0AAV9JV54_9PEZI</name>
<feature type="region of interest" description="Disordered" evidence="1">
    <location>
        <begin position="642"/>
        <end position="707"/>
    </location>
</feature>
<feature type="region of interest" description="Disordered" evidence="1">
    <location>
        <begin position="140"/>
        <end position="216"/>
    </location>
</feature>
<dbReference type="InterPro" id="IPR011993">
    <property type="entry name" value="PH-like_dom_sf"/>
</dbReference>
<feature type="region of interest" description="Disordered" evidence="1">
    <location>
        <begin position="1440"/>
        <end position="1468"/>
    </location>
</feature>
<evidence type="ECO:0000256" key="1">
    <source>
        <dbReference type="SAM" id="MobiDB-lite"/>
    </source>
</evidence>
<comment type="caution">
    <text evidence="3">The sequence shown here is derived from an EMBL/GenBank/DDBJ whole genome shotgun (WGS) entry which is preliminary data.</text>
</comment>
<evidence type="ECO:0000313" key="3">
    <source>
        <dbReference type="EMBL" id="KAK4549180.1"/>
    </source>
</evidence>
<dbReference type="PROSITE" id="PS50190">
    <property type="entry name" value="SEC7"/>
    <property type="match status" value="1"/>
</dbReference>
<feature type="compositionally biased region" description="Low complexity" evidence="1">
    <location>
        <begin position="1"/>
        <end position="22"/>
    </location>
</feature>
<dbReference type="SUPFAM" id="SSF48425">
    <property type="entry name" value="Sec7 domain"/>
    <property type="match status" value="1"/>
</dbReference>
<dbReference type="EMBL" id="JAVFHQ010000005">
    <property type="protein sequence ID" value="KAK4549180.1"/>
    <property type="molecule type" value="Genomic_DNA"/>
</dbReference>
<dbReference type="PANTHER" id="PTHR10663:SF373">
    <property type="entry name" value="PH AND SEC7 DOMAIN-CONTAINING PROTEIN C11E3.11C"/>
    <property type="match status" value="1"/>
</dbReference>
<dbReference type="InterPro" id="IPR023394">
    <property type="entry name" value="Sec7_C_sf"/>
</dbReference>